<evidence type="ECO:0000313" key="3">
    <source>
        <dbReference type="EMBL" id="ALA58628.1"/>
    </source>
</evidence>
<dbReference type="Pfam" id="PF14356">
    <property type="entry name" value="DUF4403"/>
    <property type="match status" value="1"/>
</dbReference>
<feature type="compositionally biased region" description="Basic and acidic residues" evidence="1">
    <location>
        <begin position="495"/>
        <end position="508"/>
    </location>
</feature>
<keyword evidence="2" id="KW-0732">Signal</keyword>
<evidence type="ECO:0000256" key="1">
    <source>
        <dbReference type="SAM" id="MobiDB-lite"/>
    </source>
</evidence>
<dbReference type="InterPro" id="IPR025515">
    <property type="entry name" value="DUF4403"/>
</dbReference>
<dbReference type="KEGG" id="nmv:NITMOv2_2212"/>
<keyword evidence="4" id="KW-1185">Reference proteome</keyword>
<dbReference type="AlphaFoldDB" id="A0A0K2GCF3"/>
<dbReference type="STRING" id="42253.NITMOv2_2212"/>
<feature type="chain" id="PRO_5005476690" description="Lipoprotein" evidence="2">
    <location>
        <begin position="21"/>
        <end position="508"/>
    </location>
</feature>
<evidence type="ECO:0000313" key="4">
    <source>
        <dbReference type="Proteomes" id="UP000069205"/>
    </source>
</evidence>
<name>A0A0K2GCF3_NITMO</name>
<proteinExistence type="predicted"/>
<accession>A0A0K2GCF3</accession>
<reference evidence="3 4" key="1">
    <citation type="journal article" date="2015" name="Proc. Natl. Acad. Sci. U.S.A.">
        <title>Expanded metabolic versatility of ubiquitous nitrite-oxidizing bacteria from the genus Nitrospira.</title>
        <authorList>
            <person name="Koch H."/>
            <person name="Lucker S."/>
            <person name="Albertsen M."/>
            <person name="Kitzinger K."/>
            <person name="Herbold C."/>
            <person name="Spieck E."/>
            <person name="Nielsen P.H."/>
            <person name="Wagner M."/>
            <person name="Daims H."/>
        </authorList>
    </citation>
    <scope>NUCLEOTIDE SEQUENCE [LARGE SCALE GENOMIC DNA]</scope>
    <source>
        <strain evidence="3 4">NSP M-1</strain>
    </source>
</reference>
<feature type="signal peptide" evidence="2">
    <location>
        <begin position="1"/>
        <end position="20"/>
    </location>
</feature>
<dbReference type="EMBL" id="CP011801">
    <property type="protein sequence ID" value="ALA58628.1"/>
    <property type="molecule type" value="Genomic_DNA"/>
</dbReference>
<protein>
    <recommendedName>
        <fullName evidence="5">Lipoprotein</fullName>
    </recommendedName>
</protein>
<dbReference type="Proteomes" id="UP000069205">
    <property type="component" value="Chromosome"/>
</dbReference>
<evidence type="ECO:0000256" key="2">
    <source>
        <dbReference type="SAM" id="SignalP"/>
    </source>
</evidence>
<sequence>MNSLVTLRALLLSCPLVIPAGCSHTIPSDTPQPQPPPQLGKTPPTIEPLNPSMKQAQAPESLLPVTLTADLSPVQRVIQHTLPERITDETHPLGRDYRWRFIREGDPQVAIQDGLVTFRAAYRGEIESTAARACRLDPLYPVIEGTGRLQLREQDEVLLVTMSRPHTSMTLKPESDSKCNMFNVPVKDQLAELFSLEAVNQQVARAVEEAGYSIPIQLVWDRLQEPLSVGRANQALCLYGKARDFAVGSLKGPAQQTTITGLARQTPVALYQTPCQKVRNATPLKVHLDQQAAATQAGPYTILLTVPVPYAVLNQQLQDRLFHQSVKLPTTFGGDLLIERAAASDVNGRTLLAIDTRGAVNGTLYYWGTPRLEQDGTVISIPDLQMASETKMALDEAKTGYWHMMDQELRDRLRQAVQIDLAQRLANMKSALSGQHKSGGLAMDLLLARQQAAQVTSTKEALVADVLLEGTASAAAQLPVKQQAPVDSGASRSARMSDDRPDDFPERR</sequence>
<organism evidence="3 4">
    <name type="scientific">Nitrospira moscoviensis</name>
    <dbReference type="NCBI Taxonomy" id="42253"/>
    <lineage>
        <taxon>Bacteria</taxon>
        <taxon>Pseudomonadati</taxon>
        <taxon>Nitrospirota</taxon>
        <taxon>Nitrospiria</taxon>
        <taxon>Nitrospirales</taxon>
        <taxon>Nitrospiraceae</taxon>
        <taxon>Nitrospira</taxon>
    </lineage>
</organism>
<feature type="region of interest" description="Disordered" evidence="1">
    <location>
        <begin position="25"/>
        <end position="55"/>
    </location>
</feature>
<dbReference type="PATRIC" id="fig|42253.5.peg.2179"/>
<feature type="region of interest" description="Disordered" evidence="1">
    <location>
        <begin position="477"/>
        <end position="508"/>
    </location>
</feature>
<gene>
    <name evidence="3" type="ORF">NITMOv2_2212</name>
</gene>
<evidence type="ECO:0008006" key="5">
    <source>
        <dbReference type="Google" id="ProtNLM"/>
    </source>
</evidence>
<dbReference type="OrthoDB" id="9786446at2"/>
<dbReference type="RefSeq" id="WP_053379772.1">
    <property type="nucleotide sequence ID" value="NZ_CP011801.1"/>
</dbReference>